<evidence type="ECO:0000256" key="8">
    <source>
        <dbReference type="ARBA" id="ARBA00023237"/>
    </source>
</evidence>
<evidence type="ECO:0000256" key="3">
    <source>
        <dbReference type="ARBA" id="ARBA00022692"/>
    </source>
</evidence>
<name>A0A3B0YE81_9ZZZZ</name>
<dbReference type="GO" id="GO:0009279">
    <property type="term" value="C:cell outer membrane"/>
    <property type="evidence" value="ECO:0007669"/>
    <property type="project" value="UniProtKB-SubCell"/>
</dbReference>
<evidence type="ECO:0000256" key="2">
    <source>
        <dbReference type="ARBA" id="ARBA00022448"/>
    </source>
</evidence>
<dbReference type="GO" id="GO:0044718">
    <property type="term" value="P:siderophore transmembrane transport"/>
    <property type="evidence" value="ECO:0007669"/>
    <property type="project" value="TreeGrafter"/>
</dbReference>
<keyword evidence="3" id="KW-0812">Transmembrane</keyword>
<comment type="subcellular location">
    <subcellularLocation>
        <location evidence="1">Cell outer membrane</location>
        <topology evidence="1">Multi-pass membrane protein</topology>
    </subcellularLocation>
</comment>
<dbReference type="InterPro" id="IPR039426">
    <property type="entry name" value="TonB-dep_rcpt-like"/>
</dbReference>
<dbReference type="InterPro" id="IPR036942">
    <property type="entry name" value="Beta-barrel_TonB_sf"/>
</dbReference>
<dbReference type="PROSITE" id="PS52016">
    <property type="entry name" value="TONB_DEPENDENT_REC_3"/>
    <property type="match status" value="1"/>
</dbReference>
<reference evidence="10" key="1">
    <citation type="submission" date="2018-06" db="EMBL/GenBank/DDBJ databases">
        <authorList>
            <person name="Zhirakovskaya E."/>
        </authorList>
    </citation>
    <scope>NUCLEOTIDE SEQUENCE</scope>
</reference>
<feature type="domain" description="TonB-dependent receptor-like beta-barrel" evidence="9">
    <location>
        <begin position="126"/>
        <end position="345"/>
    </location>
</feature>
<evidence type="ECO:0000256" key="5">
    <source>
        <dbReference type="ARBA" id="ARBA00023077"/>
    </source>
</evidence>
<keyword evidence="4" id="KW-0732">Signal</keyword>
<keyword evidence="6" id="KW-0472">Membrane</keyword>
<dbReference type="InterPro" id="IPR037066">
    <property type="entry name" value="Plug_dom_sf"/>
</dbReference>
<keyword evidence="8" id="KW-0998">Cell outer membrane</keyword>
<proteinExistence type="predicted"/>
<evidence type="ECO:0000256" key="6">
    <source>
        <dbReference type="ARBA" id="ARBA00023136"/>
    </source>
</evidence>
<evidence type="ECO:0000256" key="7">
    <source>
        <dbReference type="ARBA" id="ARBA00023170"/>
    </source>
</evidence>
<dbReference type="GO" id="GO:0015344">
    <property type="term" value="F:siderophore uptake transmembrane transporter activity"/>
    <property type="evidence" value="ECO:0007669"/>
    <property type="project" value="TreeGrafter"/>
</dbReference>
<evidence type="ECO:0000259" key="9">
    <source>
        <dbReference type="Pfam" id="PF00593"/>
    </source>
</evidence>
<organism evidence="10">
    <name type="scientific">hydrothermal vent metagenome</name>
    <dbReference type="NCBI Taxonomy" id="652676"/>
    <lineage>
        <taxon>unclassified sequences</taxon>
        <taxon>metagenomes</taxon>
        <taxon>ecological metagenomes</taxon>
    </lineage>
</organism>
<evidence type="ECO:0000256" key="1">
    <source>
        <dbReference type="ARBA" id="ARBA00004571"/>
    </source>
</evidence>
<gene>
    <name evidence="10" type="ORF">MNBD_GAMMA08-1599</name>
</gene>
<dbReference type="Pfam" id="PF00593">
    <property type="entry name" value="TonB_dep_Rec_b-barrel"/>
    <property type="match status" value="1"/>
</dbReference>
<dbReference type="PANTHER" id="PTHR30069:SF29">
    <property type="entry name" value="HEMOGLOBIN AND HEMOGLOBIN-HAPTOGLOBIN-BINDING PROTEIN 1-RELATED"/>
    <property type="match status" value="1"/>
</dbReference>
<dbReference type="Gene3D" id="2.170.130.10">
    <property type="entry name" value="TonB-dependent receptor, plug domain"/>
    <property type="match status" value="1"/>
</dbReference>
<dbReference type="EMBL" id="UOFH01000368">
    <property type="protein sequence ID" value="VAW67084.1"/>
    <property type="molecule type" value="Genomic_DNA"/>
</dbReference>
<evidence type="ECO:0000313" key="10">
    <source>
        <dbReference type="EMBL" id="VAW67084.1"/>
    </source>
</evidence>
<dbReference type="PANTHER" id="PTHR30069">
    <property type="entry name" value="TONB-DEPENDENT OUTER MEMBRANE RECEPTOR"/>
    <property type="match status" value="1"/>
</dbReference>
<evidence type="ECO:0000256" key="4">
    <source>
        <dbReference type="ARBA" id="ARBA00022729"/>
    </source>
</evidence>
<dbReference type="Gene3D" id="2.40.170.20">
    <property type="entry name" value="TonB-dependent receptor, beta-barrel domain"/>
    <property type="match status" value="1"/>
</dbReference>
<dbReference type="SUPFAM" id="SSF56935">
    <property type="entry name" value="Porins"/>
    <property type="match status" value="1"/>
</dbReference>
<feature type="non-terminal residue" evidence="10">
    <location>
        <position position="351"/>
    </location>
</feature>
<protein>
    <submittedName>
        <fullName evidence="10">TonB-dependent receptor</fullName>
    </submittedName>
</protein>
<dbReference type="AlphaFoldDB" id="A0A3B0YE81"/>
<keyword evidence="5" id="KW-0798">TonB box</keyword>
<keyword evidence="7 10" id="KW-0675">Receptor</keyword>
<feature type="non-terminal residue" evidence="10">
    <location>
        <position position="1"/>
    </location>
</feature>
<dbReference type="InterPro" id="IPR000531">
    <property type="entry name" value="Beta-barrel_TonB"/>
</dbReference>
<sequence>EQIEIIRGPGSAVYGADAYVGVINIITRKYKPGQEYGIQAGSFSNQGAWLQNNFRLGQWKNHFSLQYQSAKGDDNRVINADMQSFLDNITSTSVSQAPATMGSAFNTLDMEINFASDHWNINQWLWTNNDQANGHGIPGLDVLDPNGQLDSRASLSTLKYSNDEIAENWSFNMRLSYLNYRTKRKQFLLPTGSIAPVGNDGNLFTSGIRSVTFPGGMININDGQEQQTQADITSFYHGWTDHNLRFSTGYQLQKYSAEEARNFGPGVLDAGQITALPQAIDITDNTSVSLPDGDRKIVYFSLQDEWTFLPDWTLTSGVRYDNYSDFGDTTNPRLALVWQTRHDLSTKLLYG</sequence>
<accession>A0A3B0YE81</accession>
<keyword evidence="2" id="KW-0813">Transport</keyword>